<feature type="domain" description="CCHC-type" evidence="10">
    <location>
        <begin position="113"/>
        <end position="126"/>
    </location>
</feature>
<evidence type="ECO:0000256" key="1">
    <source>
        <dbReference type="ARBA" id="ARBA00004123"/>
    </source>
</evidence>
<dbReference type="InterPro" id="IPR001878">
    <property type="entry name" value="Znf_CCHC"/>
</dbReference>
<feature type="region of interest" description="Disordered" evidence="9">
    <location>
        <begin position="354"/>
        <end position="395"/>
    </location>
</feature>
<keyword evidence="4 8" id="KW-0747">Spliceosome</keyword>
<evidence type="ECO:0000256" key="6">
    <source>
        <dbReference type="ARBA" id="ARBA00023242"/>
    </source>
</evidence>
<dbReference type="GO" id="GO:0000398">
    <property type="term" value="P:mRNA splicing, via spliceosome"/>
    <property type="evidence" value="ECO:0007669"/>
    <property type="project" value="UniProtKB-UniRule"/>
</dbReference>
<reference evidence="12" key="1">
    <citation type="submission" date="2015-09" db="EMBL/GenBank/DDBJ databases">
        <authorList>
            <consortium name="Pathogen Informatics"/>
        </authorList>
    </citation>
    <scope>NUCLEOTIDE SEQUENCE [LARGE SCALE GENOMIC DNA]</scope>
    <source>
        <strain evidence="12">Lake Konstanz</strain>
    </source>
</reference>
<evidence type="ECO:0000256" key="4">
    <source>
        <dbReference type="ARBA" id="ARBA00022728"/>
    </source>
</evidence>
<dbReference type="InterPro" id="IPR039974">
    <property type="entry name" value="Splicing_factor_SLU7"/>
</dbReference>
<evidence type="ECO:0000256" key="9">
    <source>
        <dbReference type="SAM" id="MobiDB-lite"/>
    </source>
</evidence>
<dbReference type="PANTHER" id="PTHR12942">
    <property type="entry name" value="STEP II SPLICING FACTOR SLU7"/>
    <property type="match status" value="1"/>
</dbReference>
<feature type="region of interest" description="Disordered" evidence="9">
    <location>
        <begin position="1"/>
        <end position="27"/>
    </location>
</feature>
<evidence type="ECO:0000313" key="12">
    <source>
        <dbReference type="Proteomes" id="UP000051952"/>
    </source>
</evidence>
<name>A0A0S4IP46_BODSA</name>
<feature type="compositionally biased region" description="Low complexity" evidence="9">
    <location>
        <begin position="361"/>
        <end position="376"/>
    </location>
</feature>
<evidence type="ECO:0000256" key="5">
    <source>
        <dbReference type="ARBA" id="ARBA00023187"/>
    </source>
</evidence>
<dbReference type="OMA" id="CGSRTHK"/>
<dbReference type="VEuPathDB" id="TriTrypDB:BSAL_57795"/>
<dbReference type="PROSITE" id="PS50158">
    <property type="entry name" value="ZF_CCHC"/>
    <property type="match status" value="1"/>
</dbReference>
<dbReference type="EMBL" id="CYKH01000219">
    <property type="protein sequence ID" value="CUE96724.1"/>
    <property type="molecule type" value="Genomic_DNA"/>
</dbReference>
<comment type="subunit">
    <text evidence="8">Associated with the spliceosome.</text>
</comment>
<keyword evidence="12" id="KW-1185">Reference proteome</keyword>
<evidence type="ECO:0000256" key="7">
    <source>
        <dbReference type="PROSITE-ProRule" id="PRU00047"/>
    </source>
</evidence>
<dbReference type="GO" id="GO:0008270">
    <property type="term" value="F:zinc ion binding"/>
    <property type="evidence" value="ECO:0007669"/>
    <property type="project" value="UniProtKB-KW"/>
</dbReference>
<sequence>MQPTSSSSSASGGAASSQPPLSVRQQLRQRRELEDLRKFGLAPLAVDVVTGQEISPNIPAGLSQAPWYYGMDGPTLEHQRRNATNPDDSRKLDDKIDQVEVLGKQTTFVAGACTNCGATTHRARDCLMPKKKVGAATSGIVSGIDQRVVSASDDKGGVSYSKKRDGWSGNVQCNDLWEQHDAKRAREEAEANAADQSGSELGGRRVETGGGDALLRAFQASAGDTQSTEIKQLPRYLENLDAGAFYDPITRSMRGNPHAEKGSIHSTFRGENERISGAAYRDALDMQSRFLRGETDCVVDLNLDAAFKARRDADNGGVTKASEGSEPETVAVVSDVDKREQLLAEMLYHTAPSKHSQLADATVKTTGASSSSTAAPTLPPASSPPSNVPQRAGGHSKPFGSYFDVASLTWGYKCCKQTTQGEQCTSSAVVQ</sequence>
<comment type="subcellular location">
    <subcellularLocation>
        <location evidence="1 8">Nucleus</location>
    </subcellularLocation>
</comment>
<dbReference type="PANTHER" id="PTHR12942:SF2">
    <property type="entry name" value="PRE-MRNA-SPLICING FACTOR SLU7"/>
    <property type="match status" value="1"/>
</dbReference>
<keyword evidence="7" id="KW-0862">Zinc</keyword>
<dbReference type="GO" id="GO:0005681">
    <property type="term" value="C:spliceosomal complex"/>
    <property type="evidence" value="ECO:0007669"/>
    <property type="project" value="UniProtKB-UniRule"/>
</dbReference>
<evidence type="ECO:0000259" key="10">
    <source>
        <dbReference type="PROSITE" id="PS50158"/>
    </source>
</evidence>
<evidence type="ECO:0000256" key="8">
    <source>
        <dbReference type="RuleBase" id="RU367071"/>
    </source>
</evidence>
<evidence type="ECO:0000256" key="2">
    <source>
        <dbReference type="ARBA" id="ARBA00007203"/>
    </source>
</evidence>
<keyword evidence="6 8" id="KW-0539">Nucleus</keyword>
<accession>A0A0S4IP46</accession>
<keyword evidence="5 8" id="KW-0508">mRNA splicing</keyword>
<dbReference type="AlphaFoldDB" id="A0A0S4IP46"/>
<gene>
    <name evidence="11" type="ORF">BSAL_57795</name>
</gene>
<evidence type="ECO:0000313" key="11">
    <source>
        <dbReference type="EMBL" id="CUE96724.1"/>
    </source>
</evidence>
<evidence type="ECO:0000256" key="3">
    <source>
        <dbReference type="ARBA" id="ARBA00022664"/>
    </source>
</evidence>
<dbReference type="Proteomes" id="UP000051952">
    <property type="component" value="Unassembled WGS sequence"/>
</dbReference>
<proteinExistence type="inferred from homology"/>
<comment type="similarity">
    <text evidence="2 8">Belongs to the SLU7 family.</text>
</comment>
<comment type="function">
    <text evidence="8">Involved in pre-mRNA splicing.</text>
</comment>
<keyword evidence="3 8" id="KW-0507">mRNA processing</keyword>
<organism evidence="11 12">
    <name type="scientific">Bodo saltans</name>
    <name type="common">Flagellated protozoan</name>
    <dbReference type="NCBI Taxonomy" id="75058"/>
    <lineage>
        <taxon>Eukaryota</taxon>
        <taxon>Discoba</taxon>
        <taxon>Euglenozoa</taxon>
        <taxon>Kinetoplastea</taxon>
        <taxon>Metakinetoplastina</taxon>
        <taxon>Eubodonida</taxon>
        <taxon>Bodonidae</taxon>
        <taxon>Bodo</taxon>
    </lineage>
</organism>
<dbReference type="GO" id="GO:0030628">
    <property type="term" value="F:pre-mRNA 3'-splice site binding"/>
    <property type="evidence" value="ECO:0007669"/>
    <property type="project" value="UniProtKB-UniRule"/>
</dbReference>
<feature type="compositionally biased region" description="Low complexity" evidence="9">
    <location>
        <begin position="1"/>
        <end position="17"/>
    </location>
</feature>
<keyword evidence="7" id="KW-0863">Zinc-finger</keyword>
<protein>
    <recommendedName>
        <fullName evidence="8">Pre-mRNA-splicing factor SLU7</fullName>
    </recommendedName>
</protein>
<dbReference type="OrthoDB" id="249612at2759"/>
<feature type="region of interest" description="Disordered" evidence="9">
    <location>
        <begin position="182"/>
        <end position="206"/>
    </location>
</feature>
<feature type="compositionally biased region" description="Pro residues" evidence="9">
    <location>
        <begin position="377"/>
        <end position="387"/>
    </location>
</feature>
<keyword evidence="7" id="KW-0479">Metal-binding</keyword>